<feature type="transmembrane region" description="Helical" evidence="1">
    <location>
        <begin position="73"/>
        <end position="98"/>
    </location>
</feature>
<evidence type="ECO:0000313" key="2">
    <source>
        <dbReference type="EMBL" id="KAJ8966086.1"/>
    </source>
</evidence>
<organism evidence="2 3">
    <name type="scientific">Molorchus minor</name>
    <dbReference type="NCBI Taxonomy" id="1323400"/>
    <lineage>
        <taxon>Eukaryota</taxon>
        <taxon>Metazoa</taxon>
        <taxon>Ecdysozoa</taxon>
        <taxon>Arthropoda</taxon>
        <taxon>Hexapoda</taxon>
        <taxon>Insecta</taxon>
        <taxon>Pterygota</taxon>
        <taxon>Neoptera</taxon>
        <taxon>Endopterygota</taxon>
        <taxon>Coleoptera</taxon>
        <taxon>Polyphaga</taxon>
        <taxon>Cucujiformia</taxon>
        <taxon>Chrysomeloidea</taxon>
        <taxon>Cerambycidae</taxon>
        <taxon>Lamiinae</taxon>
        <taxon>Monochamini</taxon>
        <taxon>Molorchus</taxon>
    </lineage>
</organism>
<dbReference type="EMBL" id="JAPWTJ010002453">
    <property type="protein sequence ID" value="KAJ8966086.1"/>
    <property type="molecule type" value="Genomic_DNA"/>
</dbReference>
<keyword evidence="1" id="KW-0472">Membrane</keyword>
<comment type="caution">
    <text evidence="2">The sequence shown here is derived from an EMBL/GenBank/DDBJ whole genome shotgun (WGS) entry which is preliminary data.</text>
</comment>
<name>A0ABQ9IV29_9CUCU</name>
<accession>A0ABQ9IV29</accession>
<feature type="transmembrane region" description="Helical" evidence="1">
    <location>
        <begin position="42"/>
        <end position="61"/>
    </location>
</feature>
<evidence type="ECO:0000313" key="3">
    <source>
        <dbReference type="Proteomes" id="UP001162164"/>
    </source>
</evidence>
<sequence>MANSYTKVITLGKIQRKKAFYKNYFYSCFYVPNYYYSFNNSIVTVCVEGGIILPLIIITAMPQNSSDKSKETILPSIFFTLCHITSIVLNIVLLSTIIRDIWQGIVFWSLAEVGG</sequence>
<keyword evidence="1" id="KW-1133">Transmembrane helix</keyword>
<protein>
    <submittedName>
        <fullName evidence="2">Uncharacterized protein</fullName>
    </submittedName>
</protein>
<keyword evidence="3" id="KW-1185">Reference proteome</keyword>
<evidence type="ECO:0000256" key="1">
    <source>
        <dbReference type="SAM" id="Phobius"/>
    </source>
</evidence>
<proteinExistence type="predicted"/>
<reference evidence="2" key="1">
    <citation type="journal article" date="2023" name="Insect Mol. Biol.">
        <title>Genome sequencing provides insights into the evolution of gene families encoding plant cell wall-degrading enzymes in longhorned beetles.</title>
        <authorList>
            <person name="Shin N.R."/>
            <person name="Okamura Y."/>
            <person name="Kirsch R."/>
            <person name="Pauchet Y."/>
        </authorList>
    </citation>
    <scope>NUCLEOTIDE SEQUENCE</scope>
    <source>
        <strain evidence="2">MMC_N1</strain>
    </source>
</reference>
<dbReference type="Proteomes" id="UP001162164">
    <property type="component" value="Unassembled WGS sequence"/>
</dbReference>
<keyword evidence="1" id="KW-0812">Transmembrane</keyword>
<gene>
    <name evidence="2" type="ORF">NQ317_000036</name>
</gene>